<gene>
    <name evidence="2" type="ORF">BXZ70DRAFT_961356</name>
</gene>
<dbReference type="EMBL" id="JAEVFJ010000058">
    <property type="protein sequence ID" value="KAH8078715.1"/>
    <property type="molecule type" value="Genomic_DNA"/>
</dbReference>
<evidence type="ECO:0000313" key="2">
    <source>
        <dbReference type="EMBL" id="KAH8078715.1"/>
    </source>
</evidence>
<evidence type="ECO:0000313" key="3">
    <source>
        <dbReference type="Proteomes" id="UP000813824"/>
    </source>
</evidence>
<proteinExistence type="predicted"/>
<keyword evidence="3" id="KW-1185">Reference proteome</keyword>
<keyword evidence="1" id="KW-0812">Transmembrane</keyword>
<organism evidence="2 3">
    <name type="scientific">Cristinia sonorae</name>
    <dbReference type="NCBI Taxonomy" id="1940300"/>
    <lineage>
        <taxon>Eukaryota</taxon>
        <taxon>Fungi</taxon>
        <taxon>Dikarya</taxon>
        <taxon>Basidiomycota</taxon>
        <taxon>Agaricomycotina</taxon>
        <taxon>Agaricomycetes</taxon>
        <taxon>Agaricomycetidae</taxon>
        <taxon>Agaricales</taxon>
        <taxon>Pleurotineae</taxon>
        <taxon>Stephanosporaceae</taxon>
        <taxon>Cristinia</taxon>
    </lineage>
</organism>
<evidence type="ECO:0000256" key="1">
    <source>
        <dbReference type="SAM" id="Phobius"/>
    </source>
</evidence>
<dbReference type="AlphaFoldDB" id="A0A8K0UG40"/>
<dbReference type="Proteomes" id="UP000813824">
    <property type="component" value="Unassembled WGS sequence"/>
</dbReference>
<keyword evidence="1" id="KW-0472">Membrane</keyword>
<accession>A0A8K0UG40</accession>
<feature type="transmembrane region" description="Helical" evidence="1">
    <location>
        <begin position="12"/>
        <end position="30"/>
    </location>
</feature>
<keyword evidence="1" id="KW-1133">Transmembrane helix</keyword>
<feature type="transmembrane region" description="Helical" evidence="1">
    <location>
        <begin position="68"/>
        <end position="87"/>
    </location>
</feature>
<protein>
    <submittedName>
        <fullName evidence="2">Uncharacterized protein</fullName>
    </submittedName>
</protein>
<reference evidence="2" key="1">
    <citation type="journal article" date="2021" name="New Phytol.">
        <title>Evolutionary innovations through gain and loss of genes in the ectomycorrhizal Boletales.</title>
        <authorList>
            <person name="Wu G."/>
            <person name="Miyauchi S."/>
            <person name="Morin E."/>
            <person name="Kuo A."/>
            <person name="Drula E."/>
            <person name="Varga T."/>
            <person name="Kohler A."/>
            <person name="Feng B."/>
            <person name="Cao Y."/>
            <person name="Lipzen A."/>
            <person name="Daum C."/>
            <person name="Hundley H."/>
            <person name="Pangilinan J."/>
            <person name="Johnson J."/>
            <person name="Barry K."/>
            <person name="LaButti K."/>
            <person name="Ng V."/>
            <person name="Ahrendt S."/>
            <person name="Min B."/>
            <person name="Choi I.G."/>
            <person name="Park H."/>
            <person name="Plett J.M."/>
            <person name="Magnuson J."/>
            <person name="Spatafora J.W."/>
            <person name="Nagy L.G."/>
            <person name="Henrissat B."/>
            <person name="Grigoriev I.V."/>
            <person name="Yang Z.L."/>
            <person name="Xu J."/>
            <person name="Martin F.M."/>
        </authorList>
    </citation>
    <scope>NUCLEOTIDE SEQUENCE</scope>
    <source>
        <strain evidence="2">KKN 215</strain>
    </source>
</reference>
<sequence length="145" mass="16907">MNSFGRAGARSQAVGFCICLACRVIMMMIITDVHSSKAIKAITKCFFASCERSLQLARMLIVFEGVQQLLGCLFTDWYLYFQFLLVIRMWNIDRMNDWQSHPWHFDAQCPPYHCIDERQLASDTRTCELTCGILYCNEYIMYSEP</sequence>
<name>A0A8K0UG40_9AGAR</name>
<comment type="caution">
    <text evidence="2">The sequence shown here is derived from an EMBL/GenBank/DDBJ whole genome shotgun (WGS) entry which is preliminary data.</text>
</comment>